<keyword evidence="3 9" id="KW-0547">Nucleotide-binding</keyword>
<dbReference type="PROSITE" id="PS00300">
    <property type="entry name" value="SRP54"/>
    <property type="match status" value="1"/>
</dbReference>
<dbReference type="KEGG" id="cint:HZF06_10540"/>
<protein>
    <recommendedName>
        <fullName evidence="9">Signal recognition particle receptor FtsY</fullName>
        <shortName evidence="9">SRP receptor</shortName>
        <ecNumber evidence="9">3.6.5.4</ecNumber>
    </recommendedName>
</protein>
<dbReference type="PANTHER" id="PTHR43134">
    <property type="entry name" value="SIGNAL RECOGNITION PARTICLE RECEPTOR SUBUNIT ALPHA"/>
    <property type="match status" value="1"/>
</dbReference>
<dbReference type="SMART" id="SM00963">
    <property type="entry name" value="SRP54_N"/>
    <property type="match status" value="1"/>
</dbReference>
<keyword evidence="1 9" id="KW-1003">Cell membrane</keyword>
<dbReference type="PANTHER" id="PTHR43134:SF1">
    <property type="entry name" value="SIGNAL RECOGNITION PARTICLE RECEPTOR SUBUNIT ALPHA"/>
    <property type="match status" value="1"/>
</dbReference>
<dbReference type="Pfam" id="PF02881">
    <property type="entry name" value="SRP54_N"/>
    <property type="match status" value="1"/>
</dbReference>
<dbReference type="RefSeq" id="WP_021802129.1">
    <property type="nucleotide sequence ID" value="NZ_CP059378.1"/>
</dbReference>
<evidence type="ECO:0000256" key="2">
    <source>
        <dbReference type="ARBA" id="ARBA00022490"/>
    </source>
</evidence>
<gene>
    <name evidence="9 11" type="primary">ftsY</name>
    <name evidence="11" type="ORF">HZF06_10540</name>
</gene>
<dbReference type="FunFam" id="1.20.120.140:FF:000008">
    <property type="entry name" value="Signal recognition particle receptor FtsY"/>
    <property type="match status" value="1"/>
</dbReference>
<comment type="subunit">
    <text evidence="9">Part of the signal recognition particle protein translocation system, which is composed of SRP and FtsY.</text>
</comment>
<proteinExistence type="inferred from homology"/>
<dbReference type="SMART" id="SM00962">
    <property type="entry name" value="SRP54"/>
    <property type="match status" value="1"/>
</dbReference>
<comment type="function">
    <text evidence="9">Involved in targeting and insertion of nascent membrane proteins into the cytoplasmic membrane. Acts as a receptor for the complex formed by the signal recognition particle (SRP) and the ribosome-nascent chain (RNC).</text>
</comment>
<evidence type="ECO:0000256" key="4">
    <source>
        <dbReference type="ARBA" id="ARBA00022801"/>
    </source>
</evidence>
<dbReference type="CDD" id="cd17874">
    <property type="entry name" value="FtsY"/>
    <property type="match status" value="1"/>
</dbReference>
<comment type="similarity">
    <text evidence="9">Belongs to the GTP-binding SRP family. FtsY subfamily.</text>
</comment>
<dbReference type="EMBL" id="CP059378">
    <property type="protein sequence ID" value="QLY81998.1"/>
    <property type="molecule type" value="Genomic_DNA"/>
</dbReference>
<dbReference type="HAMAP" id="MF_00920">
    <property type="entry name" value="FtsY"/>
    <property type="match status" value="1"/>
</dbReference>
<evidence type="ECO:0000256" key="3">
    <source>
        <dbReference type="ARBA" id="ARBA00022741"/>
    </source>
</evidence>
<dbReference type="InterPro" id="IPR003593">
    <property type="entry name" value="AAA+_ATPase"/>
</dbReference>
<dbReference type="InterPro" id="IPR004390">
    <property type="entry name" value="SR_rcpt_FtsY"/>
</dbReference>
<dbReference type="SUPFAM" id="SSF52540">
    <property type="entry name" value="P-loop containing nucleoside triphosphate hydrolases"/>
    <property type="match status" value="1"/>
</dbReference>
<evidence type="ECO:0000256" key="6">
    <source>
        <dbReference type="ARBA" id="ARBA00023136"/>
    </source>
</evidence>
<dbReference type="EC" id="3.6.5.4" evidence="9"/>
<evidence type="ECO:0000256" key="8">
    <source>
        <dbReference type="ARBA" id="ARBA00048027"/>
    </source>
</evidence>
<evidence type="ECO:0000256" key="1">
    <source>
        <dbReference type="ARBA" id="ARBA00022475"/>
    </source>
</evidence>
<dbReference type="GO" id="GO:0006614">
    <property type="term" value="P:SRP-dependent cotranslational protein targeting to membrane"/>
    <property type="evidence" value="ECO:0007669"/>
    <property type="project" value="InterPro"/>
</dbReference>
<dbReference type="InterPro" id="IPR042101">
    <property type="entry name" value="SRP54_N_sf"/>
</dbReference>
<dbReference type="NCBIfam" id="TIGR00064">
    <property type="entry name" value="ftsY"/>
    <property type="match status" value="1"/>
</dbReference>
<dbReference type="FunFam" id="3.40.50.300:FF:000053">
    <property type="entry name" value="Signal recognition particle receptor FtsY"/>
    <property type="match status" value="1"/>
</dbReference>
<dbReference type="Gene3D" id="3.40.50.300">
    <property type="entry name" value="P-loop containing nucleotide triphosphate hydrolases"/>
    <property type="match status" value="1"/>
</dbReference>
<dbReference type="InterPro" id="IPR027417">
    <property type="entry name" value="P-loop_NTPase"/>
</dbReference>
<keyword evidence="5 9" id="KW-0342">GTP-binding</keyword>
<dbReference type="AlphaFoldDB" id="A0A7D7A6J7"/>
<reference evidence="11 12" key="1">
    <citation type="submission" date="2020-07" db="EMBL/GenBank/DDBJ databases">
        <title>Electron transfer.</title>
        <authorList>
            <person name="Huang L."/>
            <person name="Liu X."/>
            <person name="Zhou S."/>
        </authorList>
    </citation>
    <scope>NUCLEOTIDE SEQUENCE [LARGE SCALE GENOMIC DNA]</scope>
    <source>
        <strain evidence="11 12">Lx1</strain>
    </source>
</reference>
<dbReference type="InterPro" id="IPR036225">
    <property type="entry name" value="SRP/SRP_N"/>
</dbReference>
<dbReference type="GO" id="GO:0005047">
    <property type="term" value="F:signal recognition particle binding"/>
    <property type="evidence" value="ECO:0007669"/>
    <property type="project" value="TreeGrafter"/>
</dbReference>
<keyword evidence="2 9" id="KW-0963">Cytoplasm</keyword>
<feature type="binding site" evidence="9">
    <location>
        <begin position="255"/>
        <end position="258"/>
    </location>
    <ligand>
        <name>GTP</name>
        <dbReference type="ChEBI" id="CHEBI:37565"/>
    </ligand>
</feature>
<feature type="domain" description="SRP54-type proteins GTP-binding" evidence="10">
    <location>
        <begin position="276"/>
        <end position="289"/>
    </location>
</feature>
<keyword evidence="7 9" id="KW-0675">Receptor</keyword>
<feature type="binding site" evidence="9">
    <location>
        <begin position="109"/>
        <end position="116"/>
    </location>
    <ligand>
        <name>GTP</name>
        <dbReference type="ChEBI" id="CHEBI:37565"/>
    </ligand>
</feature>
<evidence type="ECO:0000256" key="7">
    <source>
        <dbReference type="ARBA" id="ARBA00023170"/>
    </source>
</evidence>
<dbReference type="InterPro" id="IPR000897">
    <property type="entry name" value="SRP54_GTPase_dom"/>
</dbReference>
<feature type="binding site" evidence="9">
    <location>
        <begin position="191"/>
        <end position="195"/>
    </location>
    <ligand>
        <name>GTP</name>
        <dbReference type="ChEBI" id="CHEBI:37565"/>
    </ligand>
</feature>
<dbReference type="Gene3D" id="1.20.120.140">
    <property type="entry name" value="Signal recognition particle SRP54, nucleotide-binding domain"/>
    <property type="match status" value="1"/>
</dbReference>
<organism evidence="11 12">
    <name type="scientific">Clostridium intestinale</name>
    <dbReference type="NCBI Taxonomy" id="36845"/>
    <lineage>
        <taxon>Bacteria</taxon>
        <taxon>Bacillati</taxon>
        <taxon>Bacillota</taxon>
        <taxon>Clostridia</taxon>
        <taxon>Eubacteriales</taxon>
        <taxon>Clostridiaceae</taxon>
        <taxon>Clostridium</taxon>
    </lineage>
</organism>
<dbReference type="SMART" id="SM00382">
    <property type="entry name" value="AAA"/>
    <property type="match status" value="1"/>
</dbReference>
<dbReference type="Proteomes" id="UP000512286">
    <property type="component" value="Chromosome"/>
</dbReference>
<dbReference type="GO" id="GO:0005886">
    <property type="term" value="C:plasma membrane"/>
    <property type="evidence" value="ECO:0007669"/>
    <property type="project" value="UniProtKB-SubCell"/>
</dbReference>
<dbReference type="GO" id="GO:0005737">
    <property type="term" value="C:cytoplasm"/>
    <property type="evidence" value="ECO:0007669"/>
    <property type="project" value="UniProtKB-SubCell"/>
</dbReference>
<dbReference type="Pfam" id="PF00448">
    <property type="entry name" value="SRP54"/>
    <property type="match status" value="1"/>
</dbReference>
<evidence type="ECO:0000256" key="5">
    <source>
        <dbReference type="ARBA" id="ARBA00023134"/>
    </source>
</evidence>
<dbReference type="InterPro" id="IPR013822">
    <property type="entry name" value="Signal_recog_particl_SRP54_hlx"/>
</dbReference>
<evidence type="ECO:0000313" key="12">
    <source>
        <dbReference type="Proteomes" id="UP000512286"/>
    </source>
</evidence>
<accession>A0A7D7A6J7</accession>
<keyword evidence="6 9" id="KW-0472">Membrane</keyword>
<comment type="catalytic activity">
    <reaction evidence="8 9">
        <text>GTP + H2O = GDP + phosphate + H(+)</text>
        <dbReference type="Rhea" id="RHEA:19669"/>
        <dbReference type="ChEBI" id="CHEBI:15377"/>
        <dbReference type="ChEBI" id="CHEBI:15378"/>
        <dbReference type="ChEBI" id="CHEBI:37565"/>
        <dbReference type="ChEBI" id="CHEBI:43474"/>
        <dbReference type="ChEBI" id="CHEBI:58189"/>
        <dbReference type="EC" id="3.6.5.4"/>
    </reaction>
</comment>
<name>A0A7D7A6J7_9CLOT</name>
<dbReference type="GO" id="GO:0003924">
    <property type="term" value="F:GTPase activity"/>
    <property type="evidence" value="ECO:0007669"/>
    <property type="project" value="UniProtKB-UniRule"/>
</dbReference>
<dbReference type="SUPFAM" id="SSF47364">
    <property type="entry name" value="Domain of the SRP/SRP receptor G-proteins"/>
    <property type="match status" value="1"/>
</dbReference>
<sequence>MFGGIFDKLKQGLSKTRDNFTDKINEVLNLAVTIDEDLYEELEEILITSDIGMETTMDIIEELRVKIRKEKIADPQMVRPALKEVIRDMLLKDVEDKKEPDNKIILIIGVNGVGKTTSIGKLSSKMKNEGQKVLLAAADTFRAAAIDQLEIWSKRSGVDIVKHQEGSDPAAVVYDALQAAKSRKVNRLLIDTAGRLHNKKNLMNELEKINRVIDREMGDTERETLLVLDATTGQNAVIQAKQFKEVCPIDGIILTKLDGTAKGGVVISIKQHLNLPVRYIGVGEGIDDLQEFDAEGFVEALF</sequence>
<evidence type="ECO:0000313" key="11">
    <source>
        <dbReference type="EMBL" id="QLY81998.1"/>
    </source>
</evidence>
<evidence type="ECO:0000259" key="10">
    <source>
        <dbReference type="PROSITE" id="PS00300"/>
    </source>
</evidence>
<dbReference type="GO" id="GO:0005525">
    <property type="term" value="F:GTP binding"/>
    <property type="evidence" value="ECO:0007669"/>
    <property type="project" value="UniProtKB-UniRule"/>
</dbReference>
<evidence type="ECO:0000256" key="9">
    <source>
        <dbReference type="HAMAP-Rule" id="MF_00920"/>
    </source>
</evidence>
<comment type="subcellular location">
    <subcellularLocation>
        <location evidence="9">Cell membrane</location>
        <topology evidence="9">Peripheral membrane protein</topology>
        <orientation evidence="9">Cytoplasmic side</orientation>
    </subcellularLocation>
    <subcellularLocation>
        <location evidence="9">Cytoplasm</location>
    </subcellularLocation>
</comment>
<keyword evidence="4 9" id="KW-0378">Hydrolase</keyword>